<evidence type="ECO:0000256" key="3">
    <source>
        <dbReference type="ARBA" id="ARBA00008770"/>
    </source>
</evidence>
<comment type="function">
    <text evidence="5">Removes the phosphate from trehalose 6-phosphate to produce free trehalose.</text>
</comment>
<comment type="catalytic activity">
    <reaction evidence="5">
        <text>alpha,alpha-trehalose 6-phosphate + H2O = alpha,alpha-trehalose + phosphate</text>
        <dbReference type="Rhea" id="RHEA:23420"/>
        <dbReference type="ChEBI" id="CHEBI:15377"/>
        <dbReference type="ChEBI" id="CHEBI:16551"/>
        <dbReference type="ChEBI" id="CHEBI:43474"/>
        <dbReference type="ChEBI" id="CHEBI:58429"/>
        <dbReference type="EC" id="3.1.3.12"/>
    </reaction>
</comment>
<dbReference type="InterPro" id="IPR044651">
    <property type="entry name" value="OTSB-like"/>
</dbReference>
<dbReference type="InterPro" id="IPR006439">
    <property type="entry name" value="HAD-SF_hydro_IA"/>
</dbReference>
<gene>
    <name evidence="6" type="primary">otsB</name>
    <name evidence="6" type="ORF">D6C00_02875</name>
</gene>
<sequence length="525" mass="57670">MNHTAPDKSLSAGDFDAAVFDLDGVITRTARLHAAAWKALFDEYLKQHTPADDTFQPFDIESDYRRYVDGKPRYEGVRSFLEARGIELPYGSPHDAPDAETVCGLGNRKNRLFLQRLEAGGVEVFDTSIELIRALRDAGLRTAVISSSRNCQAVLESAGIADLFDVRIDGTDLQHSDLAGKPAPDMFLQACRRLDCDPARAIGFEDAVAGVQAAHAAGYGRVIGVNRDDQHQALREGGADLVIADLGELRLATGAEATRPARRLPSALDCLDEILPGNDREPALFLDYDGTLTPIVSRPEDADLGETLRLTLQRLTGLCKLAVISGRDLDDVRERVGLDTLWYAGSHGFDIAGPAGQHFQYQKGTDYLPILDAAERALTAGLADIPGCQIERKRFSIATHYRRVSEDAVPRIGQAVEAIRNAHPGLRLTQGKKIFELQPDIDWDKGRALRWMMRTLGLDRHGYLPLYIGDDVTDEDAFRALKDDGIGILVTQDNPSTHADYRLDDPAAVETLLNHIAERLERSAS</sequence>
<dbReference type="Gene3D" id="3.40.50.1000">
    <property type="entry name" value="HAD superfamily/HAD-like"/>
    <property type="match status" value="2"/>
</dbReference>
<comment type="similarity">
    <text evidence="3 5">Belongs to the trehalose phosphatase family.</text>
</comment>
<dbReference type="Gene3D" id="1.10.150.240">
    <property type="entry name" value="Putative phosphatase, domain 2"/>
    <property type="match status" value="1"/>
</dbReference>
<reference evidence="6 7" key="1">
    <citation type="journal article" date="2010" name="Int. J. Syst. Evol. Microbiol.">
        <title>Thiohalobacter thiocyanaticus gen. nov., sp. nov., a moderately halophilic, sulfur-oxidizing gammaproteobacterium from hypersaline lakes, that utilizes thiocyanate.</title>
        <authorList>
            <person name="Sorokin D.Y."/>
            <person name="Kovaleva O.L."/>
            <person name="Tourova T.P."/>
            <person name="Muyzer G."/>
        </authorList>
    </citation>
    <scope>NUCLEOTIDE SEQUENCE [LARGE SCALE GENOMIC DNA]</scope>
    <source>
        <strain evidence="6 7">Hrh1</strain>
    </source>
</reference>
<dbReference type="GO" id="GO:0005992">
    <property type="term" value="P:trehalose biosynthetic process"/>
    <property type="evidence" value="ECO:0007669"/>
    <property type="project" value="UniProtKB-UniPathway"/>
</dbReference>
<comment type="similarity">
    <text evidence="2">Belongs to the HAD-like hydrolase superfamily. CbbY/CbbZ/Gph/YieH family.</text>
</comment>
<dbReference type="PANTHER" id="PTHR43768:SF3">
    <property type="entry name" value="TREHALOSE 6-PHOSPHATE PHOSPHATASE"/>
    <property type="match status" value="1"/>
</dbReference>
<accession>A0A426QGY7</accession>
<dbReference type="NCBIfam" id="TIGR02009">
    <property type="entry name" value="PGMB-YQAB-SF"/>
    <property type="match status" value="1"/>
</dbReference>
<evidence type="ECO:0000256" key="1">
    <source>
        <dbReference type="ARBA" id="ARBA00005199"/>
    </source>
</evidence>
<dbReference type="GO" id="GO:0000287">
    <property type="term" value="F:magnesium ion binding"/>
    <property type="evidence" value="ECO:0007669"/>
    <property type="project" value="UniProtKB-ARBA"/>
</dbReference>
<dbReference type="NCBIfam" id="TIGR00685">
    <property type="entry name" value="T6PP"/>
    <property type="match status" value="1"/>
</dbReference>
<comment type="caution">
    <text evidence="6">The sequence shown here is derived from an EMBL/GenBank/DDBJ whole genome shotgun (WGS) entry which is preliminary data.</text>
</comment>
<dbReference type="UniPathway" id="UPA00299"/>
<dbReference type="NCBIfam" id="TIGR01484">
    <property type="entry name" value="HAD-SF-IIB"/>
    <property type="match status" value="1"/>
</dbReference>
<dbReference type="InterPro" id="IPR023214">
    <property type="entry name" value="HAD_sf"/>
</dbReference>
<dbReference type="CDD" id="cd01627">
    <property type="entry name" value="HAD_TPP"/>
    <property type="match status" value="1"/>
</dbReference>
<organism evidence="6 7">
    <name type="scientific">Thiohalobacter thiocyanaticus</name>
    <dbReference type="NCBI Taxonomy" id="585455"/>
    <lineage>
        <taxon>Bacteria</taxon>
        <taxon>Pseudomonadati</taxon>
        <taxon>Pseudomonadota</taxon>
        <taxon>Gammaproteobacteria</taxon>
        <taxon>Thiohalobacterales</taxon>
        <taxon>Thiohalobacteraceae</taxon>
        <taxon>Thiohalobacter</taxon>
    </lineage>
</organism>
<keyword evidence="5" id="KW-0460">Magnesium</keyword>
<name>A0A426QGY7_9GAMM</name>
<evidence type="ECO:0000256" key="4">
    <source>
        <dbReference type="ARBA" id="ARBA00022801"/>
    </source>
</evidence>
<dbReference type="SUPFAM" id="SSF56784">
    <property type="entry name" value="HAD-like"/>
    <property type="match status" value="2"/>
</dbReference>
<dbReference type="Gene3D" id="3.30.70.1020">
    <property type="entry name" value="Trehalose-6-phosphate phosphatase related protein, domain 2"/>
    <property type="match status" value="1"/>
</dbReference>
<dbReference type="EC" id="3.1.3.12" evidence="5"/>
<dbReference type="SFLD" id="SFLDG01129">
    <property type="entry name" value="C1.5:_HAD__Beta-PGM__Phosphata"/>
    <property type="match status" value="1"/>
</dbReference>
<evidence type="ECO:0000313" key="6">
    <source>
        <dbReference type="EMBL" id="RRQ21014.1"/>
    </source>
</evidence>
<dbReference type="RefSeq" id="WP_125180227.1">
    <property type="nucleotide sequence ID" value="NZ_QZMU01000001.1"/>
</dbReference>
<dbReference type="Pfam" id="PF02358">
    <property type="entry name" value="Trehalose_PPase"/>
    <property type="match status" value="1"/>
</dbReference>
<comment type="cofactor">
    <cofactor evidence="5">
        <name>Mg(2+)</name>
        <dbReference type="ChEBI" id="CHEBI:18420"/>
    </cofactor>
</comment>
<evidence type="ECO:0000256" key="2">
    <source>
        <dbReference type="ARBA" id="ARBA00006171"/>
    </source>
</evidence>
<dbReference type="AlphaFoldDB" id="A0A426QGY7"/>
<dbReference type="NCBIfam" id="TIGR01509">
    <property type="entry name" value="HAD-SF-IA-v3"/>
    <property type="match status" value="1"/>
</dbReference>
<comment type="pathway">
    <text evidence="1 5">Glycan biosynthesis; trehalose biosynthesis.</text>
</comment>
<dbReference type="InterPro" id="IPR023198">
    <property type="entry name" value="PGP-like_dom2"/>
</dbReference>
<dbReference type="InterPro" id="IPR036412">
    <property type="entry name" value="HAD-like_sf"/>
</dbReference>
<dbReference type="InterPro" id="IPR006379">
    <property type="entry name" value="HAD-SF_hydro_IIB"/>
</dbReference>
<keyword evidence="5" id="KW-0479">Metal-binding</keyword>
<proteinExistence type="inferred from homology"/>
<dbReference type="InterPro" id="IPR010976">
    <property type="entry name" value="B-phosphoglucomutase_hydrolase"/>
</dbReference>
<dbReference type="OrthoDB" id="9816160at2"/>
<protein>
    <recommendedName>
        <fullName evidence="5">Trehalose 6-phosphate phosphatase</fullName>
        <ecNumber evidence="5">3.1.3.12</ecNumber>
    </recommendedName>
</protein>
<keyword evidence="4 5" id="KW-0378">Hydrolase</keyword>
<dbReference type="Pfam" id="PF00702">
    <property type="entry name" value="Hydrolase"/>
    <property type="match status" value="1"/>
</dbReference>
<dbReference type="SFLD" id="SFLDS00003">
    <property type="entry name" value="Haloacid_Dehalogenase"/>
    <property type="match status" value="1"/>
</dbReference>
<evidence type="ECO:0000313" key="7">
    <source>
        <dbReference type="Proteomes" id="UP000287798"/>
    </source>
</evidence>
<dbReference type="PANTHER" id="PTHR43768">
    <property type="entry name" value="TREHALOSE 6-PHOSPHATE PHOSPHATASE"/>
    <property type="match status" value="1"/>
</dbReference>
<dbReference type="InterPro" id="IPR003337">
    <property type="entry name" value="Trehalose_PPase"/>
</dbReference>
<dbReference type="GO" id="GO:0004805">
    <property type="term" value="F:trehalose-phosphatase activity"/>
    <property type="evidence" value="ECO:0007669"/>
    <property type="project" value="UniProtKB-EC"/>
</dbReference>
<dbReference type="Proteomes" id="UP000287798">
    <property type="component" value="Unassembled WGS sequence"/>
</dbReference>
<evidence type="ECO:0000256" key="5">
    <source>
        <dbReference type="RuleBase" id="RU361117"/>
    </source>
</evidence>
<keyword evidence="7" id="KW-1185">Reference proteome</keyword>
<dbReference type="EMBL" id="QZMU01000001">
    <property type="protein sequence ID" value="RRQ21014.1"/>
    <property type="molecule type" value="Genomic_DNA"/>
</dbReference>